<comment type="caution">
    <text evidence="2">The sequence shown here is derived from an EMBL/GenBank/DDBJ whole genome shotgun (WGS) entry which is preliminary data.</text>
</comment>
<dbReference type="AlphaFoldDB" id="A0A9N9D2T3"/>
<sequence>NNGRSDVRGSHRNLSPENMMAATPTYGPEKRRNNLEIVEYTEIMKILDPNLQDTIKDMVNGFHLQ</sequence>
<reference evidence="2" key="1">
    <citation type="submission" date="2021-06" db="EMBL/GenBank/DDBJ databases">
        <authorList>
            <person name="Kallberg Y."/>
            <person name="Tangrot J."/>
            <person name="Rosling A."/>
        </authorList>
    </citation>
    <scope>NUCLEOTIDE SEQUENCE</scope>
    <source>
        <strain evidence="2">UK204</strain>
    </source>
</reference>
<accession>A0A9N9D2T3</accession>
<feature type="non-terminal residue" evidence="2">
    <location>
        <position position="1"/>
    </location>
</feature>
<keyword evidence="3" id="KW-1185">Reference proteome</keyword>
<protein>
    <submittedName>
        <fullName evidence="2">10983_t:CDS:1</fullName>
    </submittedName>
</protein>
<proteinExistence type="predicted"/>
<dbReference type="EMBL" id="CAJVPQ010003301">
    <property type="protein sequence ID" value="CAG8624119.1"/>
    <property type="molecule type" value="Genomic_DNA"/>
</dbReference>
<feature type="region of interest" description="Disordered" evidence="1">
    <location>
        <begin position="1"/>
        <end position="28"/>
    </location>
</feature>
<dbReference type="Proteomes" id="UP000789570">
    <property type="component" value="Unassembled WGS sequence"/>
</dbReference>
<organism evidence="2 3">
    <name type="scientific">Funneliformis caledonium</name>
    <dbReference type="NCBI Taxonomy" id="1117310"/>
    <lineage>
        <taxon>Eukaryota</taxon>
        <taxon>Fungi</taxon>
        <taxon>Fungi incertae sedis</taxon>
        <taxon>Mucoromycota</taxon>
        <taxon>Glomeromycotina</taxon>
        <taxon>Glomeromycetes</taxon>
        <taxon>Glomerales</taxon>
        <taxon>Glomeraceae</taxon>
        <taxon>Funneliformis</taxon>
    </lineage>
</organism>
<gene>
    <name evidence="2" type="ORF">FCALED_LOCUS9712</name>
</gene>
<name>A0A9N9D2T3_9GLOM</name>
<evidence type="ECO:0000313" key="2">
    <source>
        <dbReference type="EMBL" id="CAG8624119.1"/>
    </source>
</evidence>
<evidence type="ECO:0000256" key="1">
    <source>
        <dbReference type="SAM" id="MobiDB-lite"/>
    </source>
</evidence>
<evidence type="ECO:0000313" key="3">
    <source>
        <dbReference type="Proteomes" id="UP000789570"/>
    </source>
</evidence>